<dbReference type="Proteomes" id="UP001164746">
    <property type="component" value="Chromosome 14"/>
</dbReference>
<evidence type="ECO:0000256" key="2">
    <source>
        <dbReference type="ARBA" id="ARBA00022525"/>
    </source>
</evidence>
<sequence>QVYMPYAAKADCVDNLPFAGQNIQLTDNMFCAGKLRRSMGDVCPGDTGGGLLMEAVGEFRWVLTGVVSFGPGGCNNWNFYSVFTNVGNFYEWINDNTHFTEEEVDTSFLDESKK</sequence>
<dbReference type="SUPFAM" id="SSF50494">
    <property type="entry name" value="Trypsin-like serine proteases"/>
    <property type="match status" value="1"/>
</dbReference>
<proteinExistence type="predicted"/>
<gene>
    <name evidence="7" type="ORF">MAR_011108</name>
</gene>
<dbReference type="InterPro" id="IPR001254">
    <property type="entry name" value="Trypsin_dom"/>
</dbReference>
<keyword evidence="3" id="KW-0645">Protease</keyword>
<evidence type="ECO:0000256" key="5">
    <source>
        <dbReference type="ARBA" id="ARBA00022825"/>
    </source>
</evidence>
<dbReference type="PANTHER" id="PTHR24264">
    <property type="entry name" value="TRYPSIN-RELATED"/>
    <property type="match status" value="1"/>
</dbReference>
<dbReference type="InterPro" id="IPR043504">
    <property type="entry name" value="Peptidase_S1_PA_chymotrypsin"/>
</dbReference>
<evidence type="ECO:0000313" key="7">
    <source>
        <dbReference type="EMBL" id="WAR25404.1"/>
    </source>
</evidence>
<evidence type="ECO:0000313" key="8">
    <source>
        <dbReference type="Proteomes" id="UP001164746"/>
    </source>
</evidence>
<dbReference type="Gene3D" id="2.40.10.10">
    <property type="entry name" value="Trypsin-like serine proteases"/>
    <property type="match status" value="1"/>
</dbReference>
<keyword evidence="4" id="KW-0378">Hydrolase</keyword>
<feature type="non-terminal residue" evidence="7">
    <location>
        <position position="114"/>
    </location>
</feature>
<evidence type="ECO:0000256" key="4">
    <source>
        <dbReference type="ARBA" id="ARBA00022801"/>
    </source>
</evidence>
<name>A0ABY7FW66_MYAAR</name>
<dbReference type="EMBL" id="CP111025">
    <property type="protein sequence ID" value="WAR25404.1"/>
    <property type="molecule type" value="Genomic_DNA"/>
</dbReference>
<keyword evidence="5" id="KW-0720">Serine protease</keyword>
<reference evidence="7" key="1">
    <citation type="submission" date="2022-11" db="EMBL/GenBank/DDBJ databases">
        <title>Centuries of genome instability and evolution in soft-shell clam transmissible cancer (bioRxiv).</title>
        <authorList>
            <person name="Hart S.F.M."/>
            <person name="Yonemitsu M.A."/>
            <person name="Giersch R.M."/>
            <person name="Beal B.F."/>
            <person name="Arriagada G."/>
            <person name="Davis B.W."/>
            <person name="Ostrander E.A."/>
            <person name="Goff S.P."/>
            <person name="Metzger M.J."/>
        </authorList>
    </citation>
    <scope>NUCLEOTIDE SEQUENCE</scope>
    <source>
        <strain evidence="7">MELC-2E11</strain>
        <tissue evidence="7">Siphon/mantle</tissue>
    </source>
</reference>
<evidence type="ECO:0000256" key="3">
    <source>
        <dbReference type="ARBA" id="ARBA00022670"/>
    </source>
</evidence>
<protein>
    <submittedName>
        <fullName evidence="7">LFC-like protein</fullName>
    </submittedName>
</protein>
<dbReference type="InterPro" id="IPR009003">
    <property type="entry name" value="Peptidase_S1_PA"/>
</dbReference>
<dbReference type="Pfam" id="PF00089">
    <property type="entry name" value="Trypsin"/>
    <property type="match status" value="1"/>
</dbReference>
<dbReference type="InterPro" id="IPR050127">
    <property type="entry name" value="Serine_Proteases_S1"/>
</dbReference>
<organism evidence="7 8">
    <name type="scientific">Mya arenaria</name>
    <name type="common">Soft-shell clam</name>
    <dbReference type="NCBI Taxonomy" id="6604"/>
    <lineage>
        <taxon>Eukaryota</taxon>
        <taxon>Metazoa</taxon>
        <taxon>Spiralia</taxon>
        <taxon>Lophotrochozoa</taxon>
        <taxon>Mollusca</taxon>
        <taxon>Bivalvia</taxon>
        <taxon>Autobranchia</taxon>
        <taxon>Heteroconchia</taxon>
        <taxon>Euheterodonta</taxon>
        <taxon>Imparidentia</taxon>
        <taxon>Neoheterodontei</taxon>
        <taxon>Myida</taxon>
        <taxon>Myoidea</taxon>
        <taxon>Myidae</taxon>
        <taxon>Mya</taxon>
    </lineage>
</organism>
<feature type="domain" description="Peptidase S1" evidence="6">
    <location>
        <begin position="1"/>
        <end position="98"/>
    </location>
</feature>
<comment type="subcellular location">
    <subcellularLocation>
        <location evidence="1">Secreted</location>
    </subcellularLocation>
</comment>
<dbReference type="PROSITE" id="PS50240">
    <property type="entry name" value="TRYPSIN_DOM"/>
    <property type="match status" value="1"/>
</dbReference>
<evidence type="ECO:0000259" key="6">
    <source>
        <dbReference type="PROSITE" id="PS50240"/>
    </source>
</evidence>
<accession>A0ABY7FW66</accession>
<dbReference type="PANTHER" id="PTHR24264:SF65">
    <property type="entry name" value="SRCR DOMAIN-CONTAINING PROTEIN"/>
    <property type="match status" value="1"/>
</dbReference>
<keyword evidence="2" id="KW-0964">Secreted</keyword>
<keyword evidence="8" id="KW-1185">Reference proteome</keyword>
<evidence type="ECO:0000256" key="1">
    <source>
        <dbReference type="ARBA" id="ARBA00004613"/>
    </source>
</evidence>